<dbReference type="Pfam" id="PF00069">
    <property type="entry name" value="Pkinase"/>
    <property type="match status" value="1"/>
</dbReference>
<gene>
    <name evidence="18" type="ORF">AWC27_06600</name>
</gene>
<comment type="catalytic activity">
    <reaction evidence="13">
        <text>L-threonyl-[protein] + ATP = O-phospho-L-threonyl-[protein] + ADP + H(+)</text>
        <dbReference type="Rhea" id="RHEA:46608"/>
        <dbReference type="Rhea" id="RHEA-COMP:11060"/>
        <dbReference type="Rhea" id="RHEA-COMP:11605"/>
        <dbReference type="ChEBI" id="CHEBI:15378"/>
        <dbReference type="ChEBI" id="CHEBI:30013"/>
        <dbReference type="ChEBI" id="CHEBI:30616"/>
        <dbReference type="ChEBI" id="CHEBI:61977"/>
        <dbReference type="ChEBI" id="CHEBI:456216"/>
        <dbReference type="EC" id="2.7.11.1"/>
    </reaction>
</comment>
<evidence type="ECO:0000256" key="1">
    <source>
        <dbReference type="ARBA" id="ARBA00004162"/>
    </source>
</evidence>
<evidence type="ECO:0000256" key="11">
    <source>
        <dbReference type="ARBA" id="ARBA00022989"/>
    </source>
</evidence>
<evidence type="ECO:0000256" key="16">
    <source>
        <dbReference type="SAM" id="Phobius"/>
    </source>
</evidence>
<keyword evidence="9 18" id="KW-0418">Kinase</keyword>
<evidence type="ECO:0000256" key="4">
    <source>
        <dbReference type="ARBA" id="ARBA00022527"/>
    </source>
</evidence>
<keyword evidence="4 18" id="KW-0723">Serine/threonine-protein kinase</keyword>
<dbReference type="AlphaFoldDB" id="A0A1X2E4K6"/>
<dbReference type="SMART" id="SM00220">
    <property type="entry name" value="S_TKc"/>
    <property type="match status" value="1"/>
</dbReference>
<evidence type="ECO:0000256" key="8">
    <source>
        <dbReference type="ARBA" id="ARBA00022741"/>
    </source>
</evidence>
<evidence type="ECO:0000256" key="6">
    <source>
        <dbReference type="ARBA" id="ARBA00022679"/>
    </source>
</evidence>
<dbReference type="CDD" id="cd14014">
    <property type="entry name" value="STKc_PknB_like"/>
    <property type="match status" value="1"/>
</dbReference>
<organism evidence="18 19">
    <name type="scientific">Mycobacterium szulgai</name>
    <dbReference type="NCBI Taxonomy" id="1787"/>
    <lineage>
        <taxon>Bacteria</taxon>
        <taxon>Bacillati</taxon>
        <taxon>Actinomycetota</taxon>
        <taxon>Actinomycetes</taxon>
        <taxon>Mycobacteriales</taxon>
        <taxon>Mycobacteriaceae</taxon>
        <taxon>Mycobacterium</taxon>
    </lineage>
</organism>
<proteinExistence type="predicted"/>
<evidence type="ECO:0000259" key="17">
    <source>
        <dbReference type="PROSITE" id="PS50011"/>
    </source>
</evidence>
<evidence type="ECO:0000256" key="2">
    <source>
        <dbReference type="ARBA" id="ARBA00012513"/>
    </source>
</evidence>
<dbReference type="EC" id="2.7.11.1" evidence="2"/>
<dbReference type="GO" id="GO:0005886">
    <property type="term" value="C:plasma membrane"/>
    <property type="evidence" value="ECO:0007669"/>
    <property type="project" value="UniProtKB-SubCell"/>
</dbReference>
<dbReference type="InterPro" id="IPR011009">
    <property type="entry name" value="Kinase-like_dom_sf"/>
</dbReference>
<keyword evidence="6" id="KW-0808">Transferase</keyword>
<feature type="domain" description="Protein kinase" evidence="17">
    <location>
        <begin position="13"/>
        <end position="272"/>
    </location>
</feature>
<dbReference type="PANTHER" id="PTHR43289:SF6">
    <property type="entry name" value="SERINE_THREONINE-PROTEIN KINASE NEKL-3"/>
    <property type="match status" value="1"/>
</dbReference>
<accession>A0A1X2E4K6</accession>
<dbReference type="OrthoDB" id="9762169at2"/>
<evidence type="ECO:0000313" key="19">
    <source>
        <dbReference type="Proteomes" id="UP000193317"/>
    </source>
</evidence>
<name>A0A1X2E4K6_MYCSZ</name>
<feature type="transmembrane region" description="Helical" evidence="16">
    <location>
        <begin position="340"/>
        <end position="361"/>
    </location>
</feature>
<dbReference type="SUPFAM" id="SSF56112">
    <property type="entry name" value="Protein kinase-like (PK-like)"/>
    <property type="match status" value="1"/>
</dbReference>
<evidence type="ECO:0000256" key="10">
    <source>
        <dbReference type="ARBA" id="ARBA00022840"/>
    </source>
</evidence>
<evidence type="ECO:0000313" key="18">
    <source>
        <dbReference type="EMBL" id="ORW95321.1"/>
    </source>
</evidence>
<feature type="region of interest" description="Disordered" evidence="15">
    <location>
        <begin position="275"/>
        <end position="335"/>
    </location>
</feature>
<evidence type="ECO:0000256" key="13">
    <source>
        <dbReference type="ARBA" id="ARBA00047899"/>
    </source>
</evidence>
<reference evidence="18 19" key="1">
    <citation type="submission" date="2016-01" db="EMBL/GenBank/DDBJ databases">
        <title>The new phylogeny of the genus Mycobacterium.</title>
        <authorList>
            <person name="Tarcisio F."/>
            <person name="Conor M."/>
            <person name="Antonella G."/>
            <person name="Elisabetta G."/>
            <person name="Giulia F.S."/>
            <person name="Sara T."/>
            <person name="Anna F."/>
            <person name="Clotilde B."/>
            <person name="Roberto B."/>
            <person name="Veronica D.S."/>
            <person name="Fabio R."/>
            <person name="Monica P."/>
            <person name="Olivier J."/>
            <person name="Enrico T."/>
            <person name="Nicola S."/>
        </authorList>
    </citation>
    <scope>NUCLEOTIDE SEQUENCE [LARGE SCALE GENOMIC DNA]</scope>
    <source>
        <strain evidence="18 19">DSM 44166</strain>
    </source>
</reference>
<dbReference type="PROSITE" id="PS50011">
    <property type="entry name" value="PROTEIN_KINASE_DOM"/>
    <property type="match status" value="1"/>
</dbReference>
<evidence type="ECO:0000256" key="15">
    <source>
        <dbReference type="SAM" id="MobiDB-lite"/>
    </source>
</evidence>
<comment type="caution">
    <text evidence="18">The sequence shown here is derived from an EMBL/GenBank/DDBJ whole genome shotgun (WGS) entry which is preliminary data.</text>
</comment>
<feature type="region of interest" description="Disordered" evidence="15">
    <location>
        <begin position="367"/>
        <end position="419"/>
    </location>
</feature>
<dbReference type="Gene3D" id="3.30.200.20">
    <property type="entry name" value="Phosphorylase Kinase, domain 1"/>
    <property type="match status" value="1"/>
</dbReference>
<evidence type="ECO:0000256" key="7">
    <source>
        <dbReference type="ARBA" id="ARBA00022692"/>
    </source>
</evidence>
<evidence type="ECO:0000256" key="14">
    <source>
        <dbReference type="ARBA" id="ARBA00048679"/>
    </source>
</evidence>
<evidence type="ECO:0000256" key="3">
    <source>
        <dbReference type="ARBA" id="ARBA00022475"/>
    </source>
</evidence>
<keyword evidence="3" id="KW-1003">Cell membrane</keyword>
<evidence type="ECO:0000256" key="9">
    <source>
        <dbReference type="ARBA" id="ARBA00022777"/>
    </source>
</evidence>
<dbReference type="Gene3D" id="1.10.510.10">
    <property type="entry name" value="Transferase(Phosphotransferase) domain 1"/>
    <property type="match status" value="1"/>
</dbReference>
<keyword evidence="19" id="KW-1185">Reference proteome</keyword>
<dbReference type="STRING" id="1787.A5725_09445"/>
<dbReference type="PROSITE" id="PS00108">
    <property type="entry name" value="PROTEIN_KINASE_ST"/>
    <property type="match status" value="1"/>
</dbReference>
<dbReference type="GO" id="GO:0045717">
    <property type="term" value="P:negative regulation of fatty acid biosynthetic process"/>
    <property type="evidence" value="ECO:0007669"/>
    <property type="project" value="UniProtKB-ARBA"/>
</dbReference>
<keyword evidence="11 16" id="KW-1133">Transmembrane helix</keyword>
<dbReference type="GO" id="GO:0005524">
    <property type="term" value="F:ATP binding"/>
    <property type="evidence" value="ECO:0007669"/>
    <property type="project" value="UniProtKB-KW"/>
</dbReference>
<comment type="catalytic activity">
    <reaction evidence="14">
        <text>L-seryl-[protein] + ATP = O-phospho-L-seryl-[protein] + ADP + H(+)</text>
        <dbReference type="Rhea" id="RHEA:17989"/>
        <dbReference type="Rhea" id="RHEA-COMP:9863"/>
        <dbReference type="Rhea" id="RHEA-COMP:11604"/>
        <dbReference type="ChEBI" id="CHEBI:15378"/>
        <dbReference type="ChEBI" id="CHEBI:29999"/>
        <dbReference type="ChEBI" id="CHEBI:30616"/>
        <dbReference type="ChEBI" id="CHEBI:83421"/>
        <dbReference type="ChEBI" id="CHEBI:456216"/>
        <dbReference type="EC" id="2.7.11.1"/>
    </reaction>
</comment>
<dbReference type="InterPro" id="IPR008271">
    <property type="entry name" value="Ser/Thr_kinase_AS"/>
</dbReference>
<keyword evidence="12 16" id="KW-0472">Membrane</keyword>
<dbReference type="PANTHER" id="PTHR43289">
    <property type="entry name" value="MITOGEN-ACTIVATED PROTEIN KINASE KINASE KINASE 20-RELATED"/>
    <property type="match status" value="1"/>
</dbReference>
<feature type="compositionally biased region" description="Low complexity" evidence="15">
    <location>
        <begin position="287"/>
        <end position="313"/>
    </location>
</feature>
<keyword evidence="8" id="KW-0547">Nucleotide-binding</keyword>
<evidence type="ECO:0000256" key="5">
    <source>
        <dbReference type="ARBA" id="ARBA00022553"/>
    </source>
</evidence>
<dbReference type="Proteomes" id="UP000193317">
    <property type="component" value="Unassembled WGS sequence"/>
</dbReference>
<dbReference type="RefSeq" id="WP_085672034.1">
    <property type="nucleotide sequence ID" value="NZ_LQPW01000137.1"/>
</dbReference>
<feature type="compositionally biased region" description="Low complexity" evidence="15">
    <location>
        <begin position="368"/>
        <end position="384"/>
    </location>
</feature>
<sequence>MSPRVGVTLSGRYRLQRLIATGGMGQVWEAVDSRLGRRVAVKVLKNEFSSDPEFIERFRAEARTTAMLNHPGIASVHDYGESQMDGEGRTAYLVMELVNGEPLNSVLKRTGRLSLRHALDMLEQTGRALQVAHAAGLVHRDVKPGNILITPTGQVKITDFGIAKAVDAAPVTQTGMVMGTAQYIAPEQALGQDASPASDVYSLGVVGYEVVSGKRPFTGDGALTVAMKHIKEPPPPLPPDLPPNVRELIEITLVKNPAQRYRSGGPFADAVAAVRAGRRPPRPSQSPPAGRAAPAAIPSATPARVAATPSRTPPQRRSRPATTGRRPPPARRTFSSGQRALLWAAGVLGALAIIIAVLIVINSGADNPQQQQPPTVTDTGGPPATKTPSGQGPAFNWTDGEEAGIPGRQKLSPADAPLTLQHPASLARYEITR</sequence>
<protein>
    <recommendedName>
        <fullName evidence="2">non-specific serine/threonine protein kinase</fullName>
        <ecNumber evidence="2">2.7.11.1</ecNumber>
    </recommendedName>
</protein>
<dbReference type="InterPro" id="IPR000719">
    <property type="entry name" value="Prot_kinase_dom"/>
</dbReference>
<dbReference type="FunFam" id="3.30.200.20:FF:000035">
    <property type="entry name" value="Serine/threonine protein kinase Stk1"/>
    <property type="match status" value="1"/>
</dbReference>
<comment type="subcellular location">
    <subcellularLocation>
        <location evidence="1">Cell membrane</location>
        <topology evidence="1">Single-pass membrane protein</topology>
    </subcellularLocation>
</comment>
<dbReference type="EMBL" id="LQPW01000137">
    <property type="protein sequence ID" value="ORW95321.1"/>
    <property type="molecule type" value="Genomic_DNA"/>
</dbReference>
<dbReference type="FunFam" id="1.10.510.10:FF:000021">
    <property type="entry name" value="Serine/threonine protein kinase"/>
    <property type="match status" value="1"/>
</dbReference>
<keyword evidence="5" id="KW-0597">Phosphoprotein</keyword>
<evidence type="ECO:0000256" key="12">
    <source>
        <dbReference type="ARBA" id="ARBA00023136"/>
    </source>
</evidence>
<dbReference type="GO" id="GO:0004674">
    <property type="term" value="F:protein serine/threonine kinase activity"/>
    <property type="evidence" value="ECO:0007669"/>
    <property type="project" value="UniProtKB-KW"/>
</dbReference>
<keyword evidence="10" id="KW-0067">ATP-binding</keyword>
<keyword evidence="7 16" id="KW-0812">Transmembrane</keyword>